<dbReference type="Proteomes" id="UP001652623">
    <property type="component" value="Chromosome 5"/>
</dbReference>
<dbReference type="GeneID" id="107429189"/>
<keyword evidence="7" id="KW-1185">Reference proteome</keyword>
<dbReference type="InterPro" id="IPR011598">
    <property type="entry name" value="bHLH_dom"/>
</dbReference>
<evidence type="ECO:0000256" key="4">
    <source>
        <dbReference type="ARBA" id="ARBA00023242"/>
    </source>
</evidence>
<evidence type="ECO:0000256" key="2">
    <source>
        <dbReference type="ARBA" id="ARBA00023015"/>
    </source>
</evidence>
<dbReference type="SUPFAM" id="SSF47459">
    <property type="entry name" value="HLH, helix-loop-helix DNA-binding domain"/>
    <property type="match status" value="1"/>
</dbReference>
<keyword evidence="4" id="KW-0539">Nucleus</keyword>
<feature type="region of interest" description="Disordered" evidence="5">
    <location>
        <begin position="117"/>
        <end position="138"/>
    </location>
</feature>
<dbReference type="Gene3D" id="4.10.280.10">
    <property type="entry name" value="Helix-loop-helix DNA-binding domain"/>
    <property type="match status" value="1"/>
</dbReference>
<dbReference type="GO" id="GO:0006355">
    <property type="term" value="P:regulation of DNA-templated transcription"/>
    <property type="evidence" value="ECO:0007669"/>
    <property type="project" value="InterPro"/>
</dbReference>
<dbReference type="GO" id="GO:0048658">
    <property type="term" value="P:anther wall tapetum development"/>
    <property type="evidence" value="ECO:0007669"/>
    <property type="project" value="InterPro"/>
</dbReference>
<keyword evidence="2" id="KW-0805">Transcription regulation</keyword>
<dbReference type="SMART" id="SM00353">
    <property type="entry name" value="HLH"/>
    <property type="match status" value="1"/>
</dbReference>
<dbReference type="GO" id="GO:0005634">
    <property type="term" value="C:nucleus"/>
    <property type="evidence" value="ECO:0007669"/>
    <property type="project" value="UniProtKB-SubCell"/>
</dbReference>
<dbReference type="SMR" id="A0A6P4B0P3"/>
<keyword evidence="3" id="KW-0804">Transcription</keyword>
<dbReference type="CDD" id="cd18918">
    <property type="entry name" value="bHLH_AtMYC1_like"/>
    <property type="match status" value="1"/>
</dbReference>
<dbReference type="Pfam" id="PF00010">
    <property type="entry name" value="HLH"/>
    <property type="match status" value="1"/>
</dbReference>
<dbReference type="RefSeq" id="XP_015895330.1">
    <property type="nucleotide sequence ID" value="XM_016039844.4"/>
</dbReference>
<name>A0A6P4B0P3_ZIZJJ</name>
<feature type="compositionally biased region" description="Low complexity" evidence="5">
    <location>
        <begin position="117"/>
        <end position="128"/>
    </location>
</feature>
<evidence type="ECO:0000256" key="3">
    <source>
        <dbReference type="ARBA" id="ARBA00023163"/>
    </source>
</evidence>
<dbReference type="KEGG" id="zju:107429189"/>
<dbReference type="PANTHER" id="PTHR46834:SF1">
    <property type="entry name" value="TRANSCRIPTION FACTOR BHLH10"/>
    <property type="match status" value="1"/>
</dbReference>
<dbReference type="PANTHER" id="PTHR46834">
    <property type="entry name" value="TRANSCRIPTION FACTOR BHLH91"/>
    <property type="match status" value="1"/>
</dbReference>
<dbReference type="AlphaFoldDB" id="A0A6P4B0P3"/>
<organism evidence="7 8">
    <name type="scientific">Ziziphus jujuba</name>
    <name type="common">Chinese jujube</name>
    <name type="synonym">Ziziphus sativa</name>
    <dbReference type="NCBI Taxonomy" id="326968"/>
    <lineage>
        <taxon>Eukaryota</taxon>
        <taxon>Viridiplantae</taxon>
        <taxon>Streptophyta</taxon>
        <taxon>Embryophyta</taxon>
        <taxon>Tracheophyta</taxon>
        <taxon>Spermatophyta</taxon>
        <taxon>Magnoliopsida</taxon>
        <taxon>eudicotyledons</taxon>
        <taxon>Gunneridae</taxon>
        <taxon>Pentapetalae</taxon>
        <taxon>rosids</taxon>
        <taxon>fabids</taxon>
        <taxon>Rosales</taxon>
        <taxon>Rhamnaceae</taxon>
        <taxon>Paliureae</taxon>
        <taxon>Ziziphus</taxon>
    </lineage>
</organism>
<dbReference type="InterPro" id="IPR045895">
    <property type="entry name" value="bHLH91-like"/>
</dbReference>
<sequence length="506" mass="56040">MYGDQNGCSFDWEENAAKSEDGFSQTLHNMNPQLPSQPSSSFKPQEGWTSTNATINGQPSFVVEDITLSMEEISNHQAHHHLRHHHHPPQEGDLLSAATAMDMELQHQLALEAVENSYNSNGGNSNNNTHLVSSFEQQSNWVDPQLPESPYPPAPDLLNLFNLPRCSNSSLLPNSSSNLTFTNTTLKPIQNSLSFLGDNHHHLPTAAVMDSASASSVLYDPLFHLNLPPQPPLFRELFQSLPNGYSLPGSRNGSLFSNGGDEMEGSGGVYQEGSDGRQFENGVFQFTAAIGEGRDGKGTKQFPTDRQRRVQLNDKYRALRNLVPNPTKNDRASVVGDAIEYIRELLRTVNDLKLLVERKRCGREGIKRQKLEAENAAGANGDVDSSNIKPLIVDPADQAYNTSLRSTWLQRKSKDTEVDIRIVDDEVTIKLAQRKKINLLLFASKVLDELQLDLHHVAGGHVGDYYSFLFNSKIYEGSSLYASAIANKLIEVLDNQYAGVPPTNSY</sequence>
<gene>
    <name evidence="8" type="primary">LOC107429189</name>
</gene>
<evidence type="ECO:0000313" key="8">
    <source>
        <dbReference type="RefSeq" id="XP_015895330.1"/>
    </source>
</evidence>
<reference evidence="8" key="1">
    <citation type="submission" date="2025-08" db="UniProtKB">
        <authorList>
            <consortium name="RefSeq"/>
        </authorList>
    </citation>
    <scope>IDENTIFICATION</scope>
    <source>
        <tissue evidence="8">Seedling</tissue>
    </source>
</reference>
<dbReference type="InParanoid" id="A0A6P4B0P3"/>
<proteinExistence type="predicted"/>
<dbReference type="InterPro" id="IPR045896">
    <property type="entry name" value="MYC1-like_bHLH"/>
</dbReference>
<evidence type="ECO:0000256" key="1">
    <source>
        <dbReference type="ARBA" id="ARBA00004123"/>
    </source>
</evidence>
<dbReference type="FunCoup" id="A0A6P4B0P3">
    <property type="interactions" value="104"/>
</dbReference>
<comment type="subcellular location">
    <subcellularLocation>
        <location evidence="1">Nucleus</location>
    </subcellularLocation>
</comment>
<feature type="region of interest" description="Disordered" evidence="5">
    <location>
        <begin position="24"/>
        <end position="55"/>
    </location>
</feature>
<accession>A0A6P4B0P3</accession>
<feature type="compositionally biased region" description="Polar residues" evidence="5">
    <location>
        <begin position="129"/>
        <end position="138"/>
    </location>
</feature>
<feature type="domain" description="BHLH" evidence="6">
    <location>
        <begin position="296"/>
        <end position="345"/>
    </location>
</feature>
<protein>
    <submittedName>
        <fullName evidence="8">Transcription factor bHLH91</fullName>
    </submittedName>
</protein>
<evidence type="ECO:0000313" key="7">
    <source>
        <dbReference type="Proteomes" id="UP001652623"/>
    </source>
</evidence>
<evidence type="ECO:0000256" key="5">
    <source>
        <dbReference type="SAM" id="MobiDB-lite"/>
    </source>
</evidence>
<dbReference type="PROSITE" id="PS50888">
    <property type="entry name" value="BHLH"/>
    <property type="match status" value="1"/>
</dbReference>
<evidence type="ECO:0000259" key="6">
    <source>
        <dbReference type="PROSITE" id="PS50888"/>
    </source>
</evidence>
<dbReference type="InterPro" id="IPR036638">
    <property type="entry name" value="HLH_DNA-bd_sf"/>
</dbReference>
<dbReference type="GO" id="GO:0046983">
    <property type="term" value="F:protein dimerization activity"/>
    <property type="evidence" value="ECO:0007669"/>
    <property type="project" value="InterPro"/>
</dbReference>